<accession>A0ACD1ID45</accession>
<evidence type="ECO:0000313" key="1">
    <source>
        <dbReference type="EMBL" id="RAK88274.1"/>
    </source>
</evidence>
<gene>
    <name evidence="1" type="ORF">BO79DRAFT_266320</name>
</gene>
<evidence type="ECO:0000313" key="2">
    <source>
        <dbReference type="Proteomes" id="UP000249748"/>
    </source>
</evidence>
<keyword evidence="2" id="KW-1185">Reference proteome</keyword>
<sequence>MSYNDDSELIGLGRVGRVMRFGDIAVKTANVWTVPKGASETTIISYEQTTELNKQSLKHEGHVYSHLGHVPGVIKPYHISDTEIRMPYLRQGSLSRYLRTHHASVDNSRRLQWLQEAAHIIHQVHERRVLVVDIATRNFLLDEDLSLQMCDFTESTIVADNEDMAIFVSEDFASVKSDIARFGSMMYEVISGKQFEFYVIPDIETDLDDDPVSKTYKTWPTDDILPNTNPLFIPWGYHQAMLVPERIPHNAGSLPRPRNFRSQKANGYSYGRLAAWHRIAAHHTALHLL</sequence>
<protein>
    <submittedName>
        <fullName evidence="1">Uncharacterized protein</fullName>
    </submittedName>
</protein>
<dbReference type="EMBL" id="KZ824551">
    <property type="protein sequence ID" value="RAK88274.1"/>
    <property type="molecule type" value="Genomic_DNA"/>
</dbReference>
<organism evidence="1 2">
    <name type="scientific">Aspergillus costaricaensis CBS 115574</name>
    <dbReference type="NCBI Taxonomy" id="1448317"/>
    <lineage>
        <taxon>Eukaryota</taxon>
        <taxon>Fungi</taxon>
        <taxon>Dikarya</taxon>
        <taxon>Ascomycota</taxon>
        <taxon>Pezizomycotina</taxon>
        <taxon>Eurotiomycetes</taxon>
        <taxon>Eurotiomycetidae</taxon>
        <taxon>Eurotiales</taxon>
        <taxon>Aspergillaceae</taxon>
        <taxon>Aspergillus</taxon>
        <taxon>Aspergillus subgen. Circumdati</taxon>
    </lineage>
</organism>
<proteinExistence type="predicted"/>
<name>A0ACD1ID45_9EURO</name>
<reference evidence="1" key="1">
    <citation type="submission" date="2018-02" db="EMBL/GenBank/DDBJ databases">
        <title>The genomes of Aspergillus section Nigri reveals drivers in fungal speciation.</title>
        <authorList>
            <consortium name="DOE Joint Genome Institute"/>
            <person name="Vesth T.C."/>
            <person name="Nybo J."/>
            <person name="Theobald S."/>
            <person name="Brandl J."/>
            <person name="Frisvad J.C."/>
            <person name="Nielsen K.F."/>
            <person name="Lyhne E.K."/>
            <person name="Kogle M.E."/>
            <person name="Kuo A."/>
            <person name="Riley R."/>
            <person name="Clum A."/>
            <person name="Nolan M."/>
            <person name="Lipzen A."/>
            <person name="Salamov A."/>
            <person name="Henrissat B."/>
            <person name="Wiebenga A."/>
            <person name="De vries R.P."/>
            <person name="Grigoriev I.V."/>
            <person name="Mortensen U.H."/>
            <person name="Andersen M.R."/>
            <person name="Baker S.E."/>
        </authorList>
    </citation>
    <scope>NUCLEOTIDE SEQUENCE</scope>
    <source>
        <strain evidence="1">CBS 115574</strain>
    </source>
</reference>
<dbReference type="Proteomes" id="UP000249748">
    <property type="component" value="Unassembled WGS sequence"/>
</dbReference>